<reference evidence="1 2" key="1">
    <citation type="submission" date="2018-07" db="EMBL/GenBank/DDBJ databases">
        <title>A draft genome of a endophytic bacteria, a new species of Pedobacter.</title>
        <authorList>
            <person name="Zhang Z.D."/>
            <person name="Chen Z.J."/>
        </authorList>
    </citation>
    <scope>NUCLEOTIDE SEQUENCE [LARGE SCALE GENOMIC DNA]</scope>
    <source>
        <strain evidence="1 2">RS10</strain>
    </source>
</reference>
<sequence>MKFLFLFTSLIFLHFNSFSQKKKARAEPPPPPKESLIAFSEKPFKLQPYSFPILFEWEINADTTLKPGAEFKKVIRLTYEKTEVNGYYSQQAVTFKKSTTGLENTERKIPKLITKVDYYDVEIVNGVVIFKERDRLVMTLKIIYDKNNLVIRLKDVDDGTIYKRVKSEEHPVEAP</sequence>
<evidence type="ECO:0000313" key="1">
    <source>
        <dbReference type="EMBL" id="RBQ02217.1"/>
    </source>
</evidence>
<comment type="caution">
    <text evidence="1">The sequence shown here is derived from an EMBL/GenBank/DDBJ whole genome shotgun (WGS) entry which is preliminary data.</text>
</comment>
<organism evidence="1 2">
    <name type="scientific">Pedobacter miscanthi</name>
    <dbReference type="NCBI Taxonomy" id="2259170"/>
    <lineage>
        <taxon>Bacteria</taxon>
        <taxon>Pseudomonadati</taxon>
        <taxon>Bacteroidota</taxon>
        <taxon>Sphingobacteriia</taxon>
        <taxon>Sphingobacteriales</taxon>
        <taxon>Sphingobacteriaceae</taxon>
        <taxon>Pedobacter</taxon>
    </lineage>
</organism>
<dbReference type="AlphaFoldDB" id="A0A366KKJ4"/>
<keyword evidence="2" id="KW-1185">Reference proteome</keyword>
<dbReference type="OrthoDB" id="1493894at2"/>
<proteinExistence type="predicted"/>
<accession>A0A366KKJ4</accession>
<name>A0A366KKJ4_9SPHI</name>
<protein>
    <submittedName>
        <fullName evidence="1">Uncharacterized protein</fullName>
    </submittedName>
</protein>
<dbReference type="Proteomes" id="UP000252081">
    <property type="component" value="Unassembled WGS sequence"/>
</dbReference>
<dbReference type="RefSeq" id="WP_113952146.1">
    <property type="nucleotide sequence ID" value="NZ_QNQU01000048.1"/>
</dbReference>
<gene>
    <name evidence="1" type="ORF">DRW42_27885</name>
</gene>
<evidence type="ECO:0000313" key="2">
    <source>
        <dbReference type="Proteomes" id="UP000252081"/>
    </source>
</evidence>
<dbReference type="EMBL" id="QNQU01000048">
    <property type="protein sequence ID" value="RBQ02217.1"/>
    <property type="molecule type" value="Genomic_DNA"/>
</dbReference>